<dbReference type="EMBL" id="GL984218">
    <property type="protein sequence ID" value="EGR28686.1"/>
    <property type="molecule type" value="Genomic_DNA"/>
</dbReference>
<sequence>MFNYLLSYIKYPQNPPQYEQKIFSYQNAFSDFVIVDEEDFIQLPKILSKSDWEQIIKDDSLKNFKEDDIYYSLLKGIPFVIRKDVWLVLCEINKLKQKHAQFNYKKECEKESIYDKQILKDVPRTYSDFQYFFNEKNEGQTRLYRILKAYAFFDPEVGYVQGMNFIVASLLIHMNPENEKEIKDVYIINSSYEENIFWMLVSIMQNKNLRILFVKNMEGIYGYIENLENILKCKVKEVYEHIKEIGLDVFTCFNQYYFTILMYNAPKTFQKRVLDLFLFKGKIILEQIIVKMLKICEEQILQIQEMEELNNFFKKGIMEYCEKEFKKQKKLNINQIQDLLLYNSQTYQYF</sequence>
<gene>
    <name evidence="2" type="ORF">IMG5_170380</name>
</gene>
<dbReference type="InterPro" id="IPR050302">
    <property type="entry name" value="Rab_GAP_TBC_domain"/>
</dbReference>
<dbReference type="PANTHER" id="PTHR47219">
    <property type="entry name" value="RAB GTPASE-ACTIVATING PROTEIN 1-LIKE"/>
    <property type="match status" value="1"/>
</dbReference>
<dbReference type="OMA" id="MHDIHVS"/>
<dbReference type="STRING" id="857967.G0R1G3"/>
<accession>G0R1G3</accession>
<dbReference type="Gene3D" id="1.10.472.80">
    <property type="entry name" value="Ypt/Rab-GAP domain of gyp1p, domain 3"/>
    <property type="match status" value="1"/>
</dbReference>
<name>G0R1G3_ICHMU</name>
<dbReference type="Proteomes" id="UP000008983">
    <property type="component" value="Unassembled WGS sequence"/>
</dbReference>
<dbReference type="Pfam" id="PF00566">
    <property type="entry name" value="RabGAP-TBC"/>
    <property type="match status" value="1"/>
</dbReference>
<dbReference type="SUPFAM" id="SSF47923">
    <property type="entry name" value="Ypt/Rab-GAP domain of gyp1p"/>
    <property type="match status" value="2"/>
</dbReference>
<dbReference type="eggNOG" id="KOG1102">
    <property type="taxonomic scope" value="Eukaryota"/>
</dbReference>
<dbReference type="OrthoDB" id="294251at2759"/>
<proteinExistence type="predicted"/>
<dbReference type="InterPro" id="IPR000195">
    <property type="entry name" value="Rab-GAP-TBC_dom"/>
</dbReference>
<dbReference type="InterPro" id="IPR035969">
    <property type="entry name" value="Rab-GAP_TBC_sf"/>
</dbReference>
<dbReference type="PROSITE" id="PS50086">
    <property type="entry name" value="TBC_RABGAP"/>
    <property type="match status" value="1"/>
</dbReference>
<keyword evidence="3" id="KW-1185">Reference proteome</keyword>
<dbReference type="GO" id="GO:0031267">
    <property type="term" value="F:small GTPase binding"/>
    <property type="evidence" value="ECO:0007669"/>
    <property type="project" value="TreeGrafter"/>
</dbReference>
<dbReference type="SMART" id="SM00164">
    <property type="entry name" value="TBC"/>
    <property type="match status" value="1"/>
</dbReference>
<dbReference type="GeneID" id="14904778"/>
<reference evidence="2 3" key="1">
    <citation type="submission" date="2011-07" db="EMBL/GenBank/DDBJ databases">
        <authorList>
            <person name="Coyne R."/>
            <person name="Brami D."/>
            <person name="Johnson J."/>
            <person name="Hostetler J."/>
            <person name="Hannick L."/>
            <person name="Clark T."/>
            <person name="Cassidy-Hanley D."/>
            <person name="Inman J."/>
        </authorList>
    </citation>
    <scope>NUCLEOTIDE SEQUENCE [LARGE SCALE GENOMIC DNA]</scope>
    <source>
        <strain evidence="2 3">G5</strain>
    </source>
</reference>
<dbReference type="InParanoid" id="G0R1G3"/>
<dbReference type="GO" id="GO:0005096">
    <property type="term" value="F:GTPase activator activity"/>
    <property type="evidence" value="ECO:0007669"/>
    <property type="project" value="TreeGrafter"/>
</dbReference>
<evidence type="ECO:0000313" key="3">
    <source>
        <dbReference type="Proteomes" id="UP000008983"/>
    </source>
</evidence>
<dbReference type="RefSeq" id="XP_004029922.1">
    <property type="nucleotide sequence ID" value="XM_004029874.1"/>
</dbReference>
<dbReference type="AlphaFoldDB" id="G0R1G3"/>
<dbReference type="Gene3D" id="1.10.8.270">
    <property type="entry name" value="putative rabgap domain of human tbc1 domain family member 14 like domains"/>
    <property type="match status" value="1"/>
</dbReference>
<evidence type="ECO:0000259" key="1">
    <source>
        <dbReference type="PROSITE" id="PS50086"/>
    </source>
</evidence>
<evidence type="ECO:0000313" key="2">
    <source>
        <dbReference type="EMBL" id="EGR28686.1"/>
    </source>
</evidence>
<feature type="domain" description="Rab-GAP TBC" evidence="1">
    <location>
        <begin position="76"/>
        <end position="281"/>
    </location>
</feature>
<protein>
    <recommendedName>
        <fullName evidence="1">Rab-GAP TBC domain-containing protein</fullName>
    </recommendedName>
</protein>
<organism evidence="2 3">
    <name type="scientific">Ichthyophthirius multifiliis</name>
    <name type="common">White spot disease agent</name>
    <name type="synonym">Ich</name>
    <dbReference type="NCBI Taxonomy" id="5932"/>
    <lineage>
        <taxon>Eukaryota</taxon>
        <taxon>Sar</taxon>
        <taxon>Alveolata</taxon>
        <taxon>Ciliophora</taxon>
        <taxon>Intramacronucleata</taxon>
        <taxon>Oligohymenophorea</taxon>
        <taxon>Hymenostomatida</taxon>
        <taxon>Ophryoglenina</taxon>
        <taxon>Ichthyophthirius</taxon>
    </lineage>
</organism>
<dbReference type="PANTHER" id="PTHR47219:SF9">
    <property type="entry name" value="GTPASE ACTIVATING PROTEIN AND CENTROSOME-ASSOCIATED, ISOFORM B"/>
    <property type="match status" value="1"/>
</dbReference>